<evidence type="ECO:0000256" key="2">
    <source>
        <dbReference type="ARBA" id="ARBA00022525"/>
    </source>
</evidence>
<dbReference type="SUPFAM" id="SSF53335">
    <property type="entry name" value="S-adenosyl-L-methionine-dependent methyltransferases"/>
    <property type="match status" value="1"/>
</dbReference>
<comment type="subcellular location">
    <subcellularLocation>
        <location evidence="1">Secreted</location>
    </subcellularLocation>
</comment>
<dbReference type="SMART" id="SM00209">
    <property type="entry name" value="TSP1"/>
    <property type="match status" value="2"/>
</dbReference>
<evidence type="ECO:0000256" key="6">
    <source>
        <dbReference type="SAM" id="MobiDB-lite"/>
    </source>
</evidence>
<feature type="region of interest" description="Disordered" evidence="6">
    <location>
        <begin position="180"/>
        <end position="267"/>
    </location>
</feature>
<dbReference type="EMBL" id="CAUJNA010000890">
    <property type="protein sequence ID" value="CAJ1382304.1"/>
    <property type="molecule type" value="Genomic_DNA"/>
</dbReference>
<keyword evidence="7" id="KW-0812">Transmembrane</keyword>
<gene>
    <name evidence="8" type="ORF">EVOR1521_LOCUS9703</name>
</gene>
<dbReference type="InterPro" id="IPR000884">
    <property type="entry name" value="TSP1_rpt"/>
</dbReference>
<dbReference type="AlphaFoldDB" id="A0AA36MVW4"/>
<accession>A0AA36MVW4</accession>
<proteinExistence type="predicted"/>
<organism evidence="8 9">
    <name type="scientific">Effrenium voratum</name>
    <dbReference type="NCBI Taxonomy" id="2562239"/>
    <lineage>
        <taxon>Eukaryota</taxon>
        <taxon>Sar</taxon>
        <taxon>Alveolata</taxon>
        <taxon>Dinophyceae</taxon>
        <taxon>Suessiales</taxon>
        <taxon>Symbiodiniaceae</taxon>
        <taxon>Effrenium</taxon>
    </lineage>
</organism>
<keyword evidence="3" id="KW-0732">Signal</keyword>
<keyword evidence="5" id="KW-1015">Disulfide bond</keyword>
<dbReference type="PANTHER" id="PTHR22906:SF43">
    <property type="entry name" value="PROPERDIN"/>
    <property type="match status" value="1"/>
</dbReference>
<keyword evidence="7" id="KW-1133">Transmembrane helix</keyword>
<dbReference type="Gene3D" id="2.20.100.10">
    <property type="entry name" value="Thrombospondin type-1 (TSP1) repeat"/>
    <property type="match status" value="1"/>
</dbReference>
<feature type="transmembrane region" description="Helical" evidence="7">
    <location>
        <begin position="155"/>
        <end position="175"/>
    </location>
</feature>
<keyword evidence="2" id="KW-0964">Secreted</keyword>
<evidence type="ECO:0000256" key="7">
    <source>
        <dbReference type="SAM" id="Phobius"/>
    </source>
</evidence>
<evidence type="ECO:0000313" key="9">
    <source>
        <dbReference type="Proteomes" id="UP001178507"/>
    </source>
</evidence>
<dbReference type="Pfam" id="PF00090">
    <property type="entry name" value="TSP_1"/>
    <property type="match status" value="2"/>
</dbReference>
<comment type="caution">
    <text evidence="8">The sequence shown here is derived from an EMBL/GenBank/DDBJ whole genome shotgun (WGS) entry which is preliminary data.</text>
</comment>
<feature type="compositionally biased region" description="Low complexity" evidence="6">
    <location>
        <begin position="226"/>
        <end position="235"/>
    </location>
</feature>
<sequence length="798" mass="84484">MPPRVADDQQTRLTATPMTSSAGSALQSLMTGKGAKSSGAAGTLGAAGERPKADQKTVVSSAPKTDQKTVVSSATHLNSTSKAGALLSSLVKPSPKSAAATGDTEAHAKPTHSDRALEEAEAKVPLLGSATPDPQASAGVVQPASGNDGAKLPSVIGALCILVLVAAVAAVVLLVKPQAHAHPQGLRSAAQATTKNGRPVQSRHPRAPHARAPAKPAPSEARSVTRPPQASSARWARSRQRIQTTQAASSSQRRRGVQMTTQAPRDTEAMAEALKPYLTDVGEAQHSGAFDCGDTQGLRLQRWSAEHIEYCCVNEDIGCGVLPATIDCRSPNAITDWSPWSDTCNACGGGERSRARRFKPAFGKCEMSQQSRTVGFFQSEPCQEVDVESFVSQWSGWGQCSVTCDYGFRERVREMSPLAHRCRLAFPLQETEPCSAPEPCRPASRYKSARWGDAFGMLGCDLGDPPPSWIQGVRYFAPGKLVVELPLDGGGSLQVTSHKSSESNAPPWCPPACFQEWRCLRFLQSGGLIQSVTKVVVYPDPEQPAVMQGAVLPLAYTKSFATVVLAALSAAGAPVLRKDRLRILCIGLGGGSVPTFYAESLPHCHVDVVELEPAVIHAAKKGMGFAERSNLCVYEEDGATFAQRVLREKAKEAFPGGVYDAVLVDAYDPAGNVPAALWSRDEGLAEALADGLLGPCGVVATNFLPHVDLAAPLAAYGNALAARPGRGFSIQVNKPVTVDNDLDKFFDSVEGTGNRIAVHMCGPPELMKAPLAQLEQVLVAEAKKVGSRRWTAGRGLYK</sequence>
<evidence type="ECO:0000256" key="1">
    <source>
        <dbReference type="ARBA" id="ARBA00004613"/>
    </source>
</evidence>
<keyword evidence="7" id="KW-0472">Membrane</keyword>
<dbReference type="SUPFAM" id="SSF82895">
    <property type="entry name" value="TSP-1 type 1 repeat"/>
    <property type="match status" value="1"/>
</dbReference>
<dbReference type="PROSITE" id="PS50092">
    <property type="entry name" value="TSP1"/>
    <property type="match status" value="1"/>
</dbReference>
<evidence type="ECO:0000313" key="8">
    <source>
        <dbReference type="EMBL" id="CAJ1382304.1"/>
    </source>
</evidence>
<reference evidence="8" key="1">
    <citation type="submission" date="2023-08" db="EMBL/GenBank/DDBJ databases">
        <authorList>
            <person name="Chen Y."/>
            <person name="Shah S."/>
            <person name="Dougan E. K."/>
            <person name="Thang M."/>
            <person name="Chan C."/>
        </authorList>
    </citation>
    <scope>NUCLEOTIDE SEQUENCE</scope>
</reference>
<feature type="compositionally biased region" description="Polar residues" evidence="6">
    <location>
        <begin position="57"/>
        <end position="76"/>
    </location>
</feature>
<feature type="compositionally biased region" description="Basic and acidic residues" evidence="6">
    <location>
        <begin position="104"/>
        <end position="119"/>
    </location>
</feature>
<dbReference type="InterPro" id="IPR036383">
    <property type="entry name" value="TSP1_rpt_sf"/>
</dbReference>
<feature type="compositionally biased region" description="Polar residues" evidence="6">
    <location>
        <begin position="242"/>
        <end position="251"/>
    </location>
</feature>
<dbReference type="InterPro" id="IPR052065">
    <property type="entry name" value="Compl_asym_regulator"/>
</dbReference>
<feature type="compositionally biased region" description="Basic and acidic residues" evidence="6">
    <location>
        <begin position="1"/>
        <end position="10"/>
    </location>
</feature>
<feature type="region of interest" description="Disordered" evidence="6">
    <location>
        <begin position="92"/>
        <end position="119"/>
    </location>
</feature>
<keyword evidence="9" id="KW-1185">Reference proteome</keyword>
<name>A0AA36MVW4_9DINO</name>
<dbReference type="PANTHER" id="PTHR22906">
    <property type="entry name" value="PROPERDIN"/>
    <property type="match status" value="1"/>
</dbReference>
<protein>
    <submittedName>
        <fullName evidence="8">Uncharacterized protein</fullName>
    </submittedName>
</protein>
<dbReference type="InterPro" id="IPR029063">
    <property type="entry name" value="SAM-dependent_MTases_sf"/>
</dbReference>
<evidence type="ECO:0000256" key="4">
    <source>
        <dbReference type="ARBA" id="ARBA00022737"/>
    </source>
</evidence>
<feature type="region of interest" description="Disordered" evidence="6">
    <location>
        <begin position="1"/>
        <end position="76"/>
    </location>
</feature>
<evidence type="ECO:0000256" key="5">
    <source>
        <dbReference type="ARBA" id="ARBA00023157"/>
    </source>
</evidence>
<keyword evidence="4" id="KW-0677">Repeat</keyword>
<feature type="compositionally biased region" description="Low complexity" evidence="6">
    <location>
        <begin position="31"/>
        <end position="48"/>
    </location>
</feature>
<dbReference type="Proteomes" id="UP001178507">
    <property type="component" value="Unassembled WGS sequence"/>
</dbReference>
<evidence type="ECO:0000256" key="3">
    <source>
        <dbReference type="ARBA" id="ARBA00022729"/>
    </source>
</evidence>
<dbReference type="Gene3D" id="3.40.50.150">
    <property type="entry name" value="Vaccinia Virus protein VP39"/>
    <property type="match status" value="1"/>
</dbReference>
<feature type="compositionally biased region" description="Polar residues" evidence="6">
    <location>
        <begin position="11"/>
        <end position="30"/>
    </location>
</feature>